<sequence>MLTEEEYPGLQELVVVLNEGLPSAHRIARLKFCATRRRWTAIGIRFRKMCKAKLRKLSTLLPKVTIPLRLNETDIRRASLRPYIQEVRLSAQRSLQDCQRSLGEGIKATQATRQMALEKLKPAYDEIHNAQVIARSLNDSSEEPFLENTTVDVEVANLDLFMLQLDREEGFLESCIENVPAFAAEFALNPPEYVDATGGFQDNYTQISFLAARMARDDGSDNSNDLRGRGGQGSLLQQSPSSGRVCVYDRADTCTRGIGQVPLLGSHNSVAYPNLIYDCGELTQECNDWASRTVDTCRDIGRRCTRWTYSTRRECIEWGYECTQWSDNCGVFSFLCEAICLTSALVCVTFSTVVELTCIVFAEYCASRVRIIQWVGCRVPLETVCAVLPRVSTFVQSITRCLFENQDGGIVYQLERGARFFDFDTCLRRNLIVNCHGTQDLKKALGGSTEADVQRIWLWLQQNPNEVVVFRWSNADNGVPGRDYPVGEDGRDIHNRKRQEIIDRTFARCSMFRVCSTTNILQTFGQMVSNNQRFVIVPETMKDTWNEVRNGPDANAAFIVDSLGDYCDSEPYEQSEGPVILSAFGRVFNDISYNERPGNEIAPCPSGPVGSDSCPSGIRITKFDMRLGPQFAGYCNDDNAYIVNARLSLDLRDILRRCQERGMGVATVMVDYLNYYNQDLMDSLFWAMSRGPGQVPFPQPPIPNLQNSENGRCGVNFARRCWQSGYQCCSRYGYCGGSDGHCDQSAGCQSAYGTCNAPPVVTVTAPNSTNGRCGRPTGTVFGTRCWVSGYECCSSSGWCGNSDAHCGGGCQESFGRCASSTTVPAYPVSTNGQCGDGPRTRCADGYCCSQYGWCGQSSGHCGGGCQGSFGRCS</sequence>
<dbReference type="Gene3D" id="3.20.20.190">
    <property type="entry name" value="Phosphatidylinositol (PI) phosphodiesterase"/>
    <property type="match status" value="1"/>
</dbReference>
<feature type="domain" description="Chitin-binding type-1" evidence="8">
    <location>
        <begin position="710"/>
        <end position="757"/>
    </location>
</feature>
<dbReference type="OrthoDB" id="5598155at2759"/>
<keyword evidence="6" id="KW-1015">Disulfide bond</keyword>
<dbReference type="InterPro" id="IPR001002">
    <property type="entry name" value="Chitin-bd_1"/>
</dbReference>
<dbReference type="PROSITE" id="PS50941">
    <property type="entry name" value="CHIT_BIND_I_2"/>
    <property type="match status" value="3"/>
</dbReference>
<dbReference type="SUPFAM" id="SSF57016">
    <property type="entry name" value="Plant lectins/antimicrobial peptides"/>
    <property type="match status" value="3"/>
</dbReference>
<dbReference type="GO" id="GO:0008081">
    <property type="term" value="F:phosphoric diester hydrolase activity"/>
    <property type="evidence" value="ECO:0007669"/>
    <property type="project" value="InterPro"/>
</dbReference>
<comment type="caution">
    <text evidence="9">The sequence shown here is derived from an EMBL/GenBank/DDBJ whole genome shotgun (WGS) entry which is preliminary data.</text>
</comment>
<dbReference type="SUPFAM" id="SSF51695">
    <property type="entry name" value="PLC-like phosphodiesterases"/>
    <property type="match status" value="1"/>
</dbReference>
<name>A0A812TXJ7_9DINO</name>
<evidence type="ECO:0000256" key="5">
    <source>
        <dbReference type="ARBA" id="ARBA00023277"/>
    </source>
</evidence>
<dbReference type="GO" id="GO:0008061">
    <property type="term" value="F:chitin binding"/>
    <property type="evidence" value="ECO:0007669"/>
    <property type="project" value="UniProtKB-UniRule"/>
</dbReference>
<accession>A0A812TXJ7</accession>
<feature type="disulfide bond" evidence="6">
    <location>
        <begin position="847"/>
        <end position="861"/>
    </location>
</feature>
<feature type="compositionally biased region" description="Basic and acidic residues" evidence="7">
    <location>
        <begin position="218"/>
        <end position="228"/>
    </location>
</feature>
<reference evidence="9" key="1">
    <citation type="submission" date="2021-02" db="EMBL/GenBank/DDBJ databases">
        <authorList>
            <person name="Dougan E. K."/>
            <person name="Rhodes N."/>
            <person name="Thang M."/>
            <person name="Chan C."/>
        </authorList>
    </citation>
    <scope>NUCLEOTIDE SEQUENCE</scope>
</reference>
<evidence type="ECO:0000256" key="1">
    <source>
        <dbReference type="ARBA" id="ARBA00022669"/>
    </source>
</evidence>
<feature type="domain" description="Chitin-binding type-1" evidence="8">
    <location>
        <begin position="831"/>
        <end position="873"/>
    </location>
</feature>
<keyword evidence="4" id="KW-0378">Hydrolase</keyword>
<feature type="domain" description="Chitin-binding type-1" evidence="8">
    <location>
        <begin position="770"/>
        <end position="819"/>
    </location>
</feature>
<keyword evidence="10" id="KW-1185">Reference proteome</keyword>
<evidence type="ECO:0000256" key="6">
    <source>
        <dbReference type="PROSITE-ProRule" id="PRU00261"/>
    </source>
</evidence>
<dbReference type="SMART" id="SM00270">
    <property type="entry name" value="ChtBD1"/>
    <property type="match status" value="3"/>
</dbReference>
<keyword evidence="1 6" id="KW-0147">Chitin-binding</keyword>
<dbReference type="Proteomes" id="UP000604046">
    <property type="component" value="Unassembled WGS sequence"/>
</dbReference>
<dbReference type="PANTHER" id="PTHR46471:SF2">
    <property type="entry name" value="CHITIN DEACETYLASE-RELATED"/>
    <property type="match status" value="1"/>
</dbReference>
<evidence type="ECO:0000259" key="8">
    <source>
        <dbReference type="PROSITE" id="PS50941"/>
    </source>
</evidence>
<dbReference type="InterPro" id="IPR036861">
    <property type="entry name" value="Endochitinase-like_sf"/>
</dbReference>
<evidence type="ECO:0000256" key="7">
    <source>
        <dbReference type="SAM" id="MobiDB-lite"/>
    </source>
</evidence>
<evidence type="ECO:0000256" key="3">
    <source>
        <dbReference type="ARBA" id="ARBA00022729"/>
    </source>
</evidence>
<feature type="disulfide bond" evidence="6">
    <location>
        <begin position="842"/>
        <end position="854"/>
    </location>
</feature>
<dbReference type="InterPro" id="IPR017946">
    <property type="entry name" value="PLC-like_Pdiesterase_TIM-brl"/>
</dbReference>
<comment type="caution">
    <text evidence="6">Lacks conserved residue(s) required for the propagation of feature annotation.</text>
</comment>
<keyword evidence="2" id="KW-0479">Metal-binding</keyword>
<evidence type="ECO:0000313" key="10">
    <source>
        <dbReference type="Proteomes" id="UP000604046"/>
    </source>
</evidence>
<evidence type="ECO:0000256" key="4">
    <source>
        <dbReference type="ARBA" id="ARBA00022801"/>
    </source>
</evidence>
<dbReference type="EMBL" id="CAJNDS010002607">
    <property type="protein sequence ID" value="CAE7543134.1"/>
    <property type="molecule type" value="Genomic_DNA"/>
</dbReference>
<protein>
    <recommendedName>
        <fullName evidence="8">Chitin-binding type-1 domain-containing protein</fullName>
    </recommendedName>
</protein>
<keyword evidence="5" id="KW-0119">Carbohydrate metabolism</keyword>
<feature type="region of interest" description="Disordered" evidence="7">
    <location>
        <begin position="218"/>
        <end position="241"/>
    </location>
</feature>
<dbReference type="CDD" id="cd11618">
    <property type="entry name" value="ChtBD1_1"/>
    <property type="match status" value="2"/>
</dbReference>
<dbReference type="AlphaFoldDB" id="A0A812TXJ7"/>
<evidence type="ECO:0000313" key="9">
    <source>
        <dbReference type="EMBL" id="CAE7543134.1"/>
    </source>
</evidence>
<gene>
    <name evidence="9" type="ORF">SNAT2548_LOCUS30456</name>
</gene>
<dbReference type="GO" id="GO:0046872">
    <property type="term" value="F:metal ion binding"/>
    <property type="evidence" value="ECO:0007669"/>
    <property type="project" value="UniProtKB-KW"/>
</dbReference>
<feature type="disulfide bond" evidence="6">
    <location>
        <begin position="792"/>
        <end position="806"/>
    </location>
</feature>
<organism evidence="9 10">
    <name type="scientific">Symbiodinium natans</name>
    <dbReference type="NCBI Taxonomy" id="878477"/>
    <lineage>
        <taxon>Eukaryota</taxon>
        <taxon>Sar</taxon>
        <taxon>Alveolata</taxon>
        <taxon>Dinophyceae</taxon>
        <taxon>Suessiales</taxon>
        <taxon>Symbiodiniaceae</taxon>
        <taxon>Symbiodinium</taxon>
    </lineage>
</organism>
<proteinExistence type="predicted"/>
<evidence type="ECO:0000256" key="2">
    <source>
        <dbReference type="ARBA" id="ARBA00022723"/>
    </source>
</evidence>
<feature type="disulfide bond" evidence="6">
    <location>
        <begin position="728"/>
        <end position="742"/>
    </location>
</feature>
<dbReference type="PANTHER" id="PTHR46471">
    <property type="entry name" value="CHITIN DEACETYLASE"/>
    <property type="match status" value="1"/>
</dbReference>
<dbReference type="Gene3D" id="3.30.60.10">
    <property type="entry name" value="Endochitinase-like"/>
    <property type="match status" value="3"/>
</dbReference>
<keyword evidence="3" id="KW-0732">Signal</keyword>
<dbReference type="GO" id="GO:0006629">
    <property type="term" value="P:lipid metabolic process"/>
    <property type="evidence" value="ECO:0007669"/>
    <property type="project" value="InterPro"/>
</dbReference>